<dbReference type="EMBL" id="OY731398">
    <property type="protein sequence ID" value="CAJ1796302.1"/>
    <property type="molecule type" value="Genomic_DNA"/>
</dbReference>
<protein>
    <submittedName>
        <fullName evidence="2">Uncharacterized protein</fullName>
    </submittedName>
</protein>
<sequence>MVTTAPPSGAKPVNPLAPPWPQNLLPRQPMLPPTQIHDNLDLHRTIRSPHHDPLLLHPSLTFTGTTMHTTIFTSQP</sequence>
<gene>
    <name evidence="2" type="ORF">AYBTSS11_LOCUS513</name>
</gene>
<name>A0AA86RTG8_9FABA</name>
<keyword evidence="3" id="KW-1185">Reference proteome</keyword>
<dbReference type="Proteomes" id="UP001189624">
    <property type="component" value="Chromosome 1"/>
</dbReference>
<feature type="region of interest" description="Disordered" evidence="1">
    <location>
        <begin position="1"/>
        <end position="20"/>
    </location>
</feature>
<evidence type="ECO:0000256" key="1">
    <source>
        <dbReference type="SAM" id="MobiDB-lite"/>
    </source>
</evidence>
<evidence type="ECO:0000313" key="3">
    <source>
        <dbReference type="Proteomes" id="UP001189624"/>
    </source>
</evidence>
<evidence type="ECO:0000313" key="2">
    <source>
        <dbReference type="EMBL" id="CAJ1796302.1"/>
    </source>
</evidence>
<proteinExistence type="predicted"/>
<accession>A0AA86RTG8</accession>
<dbReference type="AlphaFoldDB" id="A0AA86RTG8"/>
<dbReference type="Gramene" id="rna-AYBTSS11_LOCUS513">
    <property type="protein sequence ID" value="CAJ1796302.1"/>
    <property type="gene ID" value="gene-AYBTSS11_LOCUS513"/>
</dbReference>
<organism evidence="2 3">
    <name type="scientific">Sphenostylis stenocarpa</name>
    <dbReference type="NCBI Taxonomy" id="92480"/>
    <lineage>
        <taxon>Eukaryota</taxon>
        <taxon>Viridiplantae</taxon>
        <taxon>Streptophyta</taxon>
        <taxon>Embryophyta</taxon>
        <taxon>Tracheophyta</taxon>
        <taxon>Spermatophyta</taxon>
        <taxon>Magnoliopsida</taxon>
        <taxon>eudicotyledons</taxon>
        <taxon>Gunneridae</taxon>
        <taxon>Pentapetalae</taxon>
        <taxon>rosids</taxon>
        <taxon>fabids</taxon>
        <taxon>Fabales</taxon>
        <taxon>Fabaceae</taxon>
        <taxon>Papilionoideae</taxon>
        <taxon>50 kb inversion clade</taxon>
        <taxon>NPAAA clade</taxon>
        <taxon>indigoferoid/millettioid clade</taxon>
        <taxon>Phaseoleae</taxon>
        <taxon>Sphenostylis</taxon>
    </lineage>
</organism>
<reference evidence="2" key="1">
    <citation type="submission" date="2023-10" db="EMBL/GenBank/DDBJ databases">
        <authorList>
            <person name="Domelevo Entfellner J.-B."/>
        </authorList>
    </citation>
    <scope>NUCLEOTIDE SEQUENCE</scope>
</reference>